<sequence length="264" mass="29952">MVSPFPGFNPYLEHPAIWPGIHHWLIIGLAGYLSPQLRPQYRVAVEVRMYETIGEQSLLVGIPDVTVNQPKRGQTPDSRESLSGSIATMQPKPQRVTVPVTEIVKQGYLEVREVSTGQVITAVEILSPVNKRIGKGRQQYEDKRNRIFNTQTHLVEIDLLREGKPMMFLGEVAESDYRILVSRGDCRPQADLYGFNLRDPVPTFPLPLKKADENVLVDLEELLQNIYEQGSFDLAIDYRQPPNPPLSSENIVWVDKLLKAETLR</sequence>
<accession>A0A947GPE3</accession>
<reference evidence="2" key="1">
    <citation type="submission" date="2020-11" db="EMBL/GenBank/DDBJ databases">
        <authorList>
            <person name="Konstantinou D."/>
            <person name="Gkelis S."/>
            <person name="Popin R."/>
            <person name="Fewer D."/>
            <person name="Sivonen K."/>
        </authorList>
    </citation>
    <scope>NUCLEOTIDE SEQUENCE</scope>
    <source>
        <strain evidence="2">TAU-MAC 1115</strain>
    </source>
</reference>
<feature type="compositionally biased region" description="Polar residues" evidence="1">
    <location>
        <begin position="67"/>
        <end position="88"/>
    </location>
</feature>
<name>A0A947GPE3_9CYAN</name>
<dbReference type="Proteomes" id="UP000717364">
    <property type="component" value="Unassembled WGS sequence"/>
</dbReference>
<dbReference type="InterPro" id="IPR025132">
    <property type="entry name" value="DUF4058"/>
</dbReference>
<protein>
    <submittedName>
        <fullName evidence="2">DUF4058 family protein</fullName>
    </submittedName>
</protein>
<dbReference type="Pfam" id="PF13267">
    <property type="entry name" value="DUF4058"/>
    <property type="match status" value="1"/>
</dbReference>
<proteinExistence type="predicted"/>
<dbReference type="AlphaFoldDB" id="A0A947GPE3"/>
<dbReference type="RefSeq" id="WP_215609575.1">
    <property type="nucleotide sequence ID" value="NZ_JADOES010000027.1"/>
</dbReference>
<evidence type="ECO:0000313" key="2">
    <source>
        <dbReference type="EMBL" id="MBT9316511.1"/>
    </source>
</evidence>
<organism evidence="2 3">
    <name type="scientific">Leptothoe spongobia TAU-MAC 1115</name>
    <dbReference type="NCBI Taxonomy" id="1967444"/>
    <lineage>
        <taxon>Bacteria</taxon>
        <taxon>Bacillati</taxon>
        <taxon>Cyanobacteriota</taxon>
        <taxon>Cyanophyceae</taxon>
        <taxon>Nodosilineales</taxon>
        <taxon>Cymatolegaceae</taxon>
        <taxon>Leptothoe</taxon>
        <taxon>Leptothoe spongobia</taxon>
    </lineage>
</organism>
<comment type="caution">
    <text evidence="2">The sequence shown here is derived from an EMBL/GenBank/DDBJ whole genome shotgun (WGS) entry which is preliminary data.</text>
</comment>
<evidence type="ECO:0000256" key="1">
    <source>
        <dbReference type="SAM" id="MobiDB-lite"/>
    </source>
</evidence>
<evidence type="ECO:0000313" key="3">
    <source>
        <dbReference type="Proteomes" id="UP000717364"/>
    </source>
</evidence>
<gene>
    <name evidence="2" type="ORF">IXB50_13860</name>
</gene>
<dbReference type="EMBL" id="JADOES010000027">
    <property type="protein sequence ID" value="MBT9316511.1"/>
    <property type="molecule type" value="Genomic_DNA"/>
</dbReference>
<keyword evidence="3" id="KW-1185">Reference proteome</keyword>
<feature type="region of interest" description="Disordered" evidence="1">
    <location>
        <begin position="67"/>
        <end position="90"/>
    </location>
</feature>
<reference evidence="2" key="2">
    <citation type="journal article" date="2021" name="Mar. Drugs">
        <title>Genome Reduction and Secondary Metabolism of the Marine Sponge-Associated Cyanobacterium Leptothoe.</title>
        <authorList>
            <person name="Konstantinou D."/>
            <person name="Popin R.V."/>
            <person name="Fewer D.P."/>
            <person name="Sivonen K."/>
            <person name="Gkelis S."/>
        </authorList>
    </citation>
    <scope>NUCLEOTIDE SEQUENCE</scope>
    <source>
        <strain evidence="2">TAU-MAC 1115</strain>
    </source>
</reference>